<protein>
    <recommendedName>
        <fullName evidence="4">ZP domain-containing protein</fullName>
    </recommendedName>
</protein>
<dbReference type="PROSITE" id="PS51034">
    <property type="entry name" value="ZP_2"/>
    <property type="match status" value="1"/>
</dbReference>
<feature type="signal peptide" evidence="3">
    <location>
        <begin position="1"/>
        <end position="22"/>
    </location>
</feature>
<dbReference type="InterPro" id="IPR042235">
    <property type="entry name" value="ZP-C_dom"/>
</dbReference>
<dbReference type="OrthoDB" id="10090637at2759"/>
<name>E4XK97_OIKDI</name>
<proteinExistence type="predicted"/>
<dbReference type="Gene3D" id="2.60.40.3210">
    <property type="entry name" value="Zona pellucida, ZP-N domain"/>
    <property type="match status" value="1"/>
</dbReference>
<gene>
    <name evidence="5" type="ORF">GSOID_T00013059001</name>
    <name evidence="6" type="ORF">GSOID_T00013063001</name>
</gene>
<accession>E4XK97</accession>
<evidence type="ECO:0000259" key="4">
    <source>
        <dbReference type="PROSITE" id="PS51034"/>
    </source>
</evidence>
<dbReference type="EMBL" id="FN653064">
    <property type="protein sequence ID" value="CBY24889.1"/>
    <property type="molecule type" value="Genomic_DNA"/>
</dbReference>
<keyword evidence="1 3" id="KW-0732">Signal</keyword>
<reference evidence="5 7" key="1">
    <citation type="journal article" date="2010" name="Science">
        <title>Plasticity of animal genome architecture unmasked by rapid evolution of a pelagic tunicate.</title>
        <authorList>
            <person name="Denoeud F."/>
            <person name="Henriet S."/>
            <person name="Mungpakdee S."/>
            <person name="Aury J.M."/>
            <person name="Da Silva C."/>
            <person name="Brinkmann H."/>
            <person name="Mikhaleva J."/>
            <person name="Olsen L.C."/>
            <person name="Jubin C."/>
            <person name="Canestro C."/>
            <person name="Bouquet J.M."/>
            <person name="Danks G."/>
            <person name="Poulain J."/>
            <person name="Campsteijn C."/>
            <person name="Adamski M."/>
            <person name="Cross I."/>
            <person name="Yadetie F."/>
            <person name="Muffato M."/>
            <person name="Louis A."/>
            <person name="Butcher S."/>
            <person name="Tsagkogeorga G."/>
            <person name="Konrad A."/>
            <person name="Singh S."/>
            <person name="Jensen M.F."/>
            <person name="Cong E.H."/>
            <person name="Eikeseth-Otteraa H."/>
            <person name="Noel B."/>
            <person name="Anthouard V."/>
            <person name="Porcel B.M."/>
            <person name="Kachouri-Lafond R."/>
            <person name="Nishino A."/>
            <person name="Ugolini M."/>
            <person name="Chourrout P."/>
            <person name="Nishida H."/>
            <person name="Aasland R."/>
            <person name="Huzurbazar S."/>
            <person name="Westhof E."/>
            <person name="Delsuc F."/>
            <person name="Lehrach H."/>
            <person name="Reinhardt R."/>
            <person name="Weissenbach J."/>
            <person name="Roy S.W."/>
            <person name="Artiguenave F."/>
            <person name="Postlethwait J.H."/>
            <person name="Manak J.R."/>
            <person name="Thompson E.M."/>
            <person name="Jaillon O."/>
            <person name="Du Pasquier L."/>
            <person name="Boudinot P."/>
            <person name="Liberles D.A."/>
            <person name="Volff J.N."/>
            <person name="Philippe H."/>
            <person name="Lenhard B."/>
            <person name="Roest Crollius H."/>
            <person name="Wincker P."/>
            <person name="Chourrout D."/>
        </authorList>
    </citation>
    <scope>NUCLEOTIDE SEQUENCE [LARGE SCALE GENOMIC DNA]</scope>
</reference>
<dbReference type="SMART" id="SM00241">
    <property type="entry name" value="ZP"/>
    <property type="match status" value="1"/>
</dbReference>
<evidence type="ECO:0000313" key="5">
    <source>
        <dbReference type="EMBL" id="CBY24885.1"/>
    </source>
</evidence>
<feature type="domain" description="ZP" evidence="4">
    <location>
        <begin position="58"/>
        <end position="306"/>
    </location>
</feature>
<dbReference type="Gene3D" id="2.60.40.4100">
    <property type="entry name" value="Zona pellucida, ZP-C domain"/>
    <property type="match status" value="1"/>
</dbReference>
<dbReference type="EMBL" id="FN653064">
    <property type="protein sequence ID" value="CBY24885.1"/>
    <property type="molecule type" value="Genomic_DNA"/>
</dbReference>
<dbReference type="Pfam" id="PF00100">
    <property type="entry name" value="Zona_pellucida"/>
    <property type="match status" value="1"/>
</dbReference>
<dbReference type="InterPro" id="IPR001507">
    <property type="entry name" value="ZP_dom"/>
</dbReference>
<dbReference type="InterPro" id="IPR055355">
    <property type="entry name" value="ZP-C"/>
</dbReference>
<evidence type="ECO:0000313" key="7">
    <source>
        <dbReference type="Proteomes" id="UP000001307"/>
    </source>
</evidence>
<dbReference type="PANTHER" id="PTHR14002">
    <property type="entry name" value="ENDOGLIN/TGF-BETA RECEPTOR TYPE III"/>
    <property type="match status" value="1"/>
</dbReference>
<sequence length="306" mass="32062">MKLSVSILIATVAADCYDGANGGCSHFCDSGVCSCPSCWTLDSDNLTCIIETGRASVTCSTSGSSITIDKCVFPGVDDTGLTLIDTNCYAIEDPGNSTQWLIESATVDGCGAVLNYTDPDFIFENTLYAAEGIENGIITQRPVSVDFSCTYEGETSVSSSIKIDNTVTVVTSFDINDVQQTPVPLGFDLNFYTGSDYSSVADLSAVSTAVGNPIYGQLTPMSTIPGTEFVANLCSVTDGSNNFNILDTCPVAIVDFSFGSSGQSDASAVQFQFNSFLFPNSTSGTYSIACDLKVCQSGDAACLNEC</sequence>
<keyword evidence="2" id="KW-1015">Disulfide bond</keyword>
<evidence type="ECO:0000256" key="2">
    <source>
        <dbReference type="ARBA" id="ARBA00023157"/>
    </source>
</evidence>
<dbReference type="PANTHER" id="PTHR14002:SF59">
    <property type="entry name" value="CUB AND ZONA PELLUCIDA-LIKE DOMAIN-CONTAINING PROTEIN 1-RELATED"/>
    <property type="match status" value="1"/>
</dbReference>
<dbReference type="Proteomes" id="UP000001307">
    <property type="component" value="Unassembled WGS sequence"/>
</dbReference>
<dbReference type="AlphaFoldDB" id="E4XK97"/>
<evidence type="ECO:0000256" key="1">
    <source>
        <dbReference type="ARBA" id="ARBA00022729"/>
    </source>
</evidence>
<feature type="chain" id="PRO_5007653912" description="ZP domain-containing protein" evidence="3">
    <location>
        <begin position="23"/>
        <end position="306"/>
    </location>
</feature>
<organism evidence="5">
    <name type="scientific">Oikopleura dioica</name>
    <name type="common">Tunicate</name>
    <dbReference type="NCBI Taxonomy" id="34765"/>
    <lineage>
        <taxon>Eukaryota</taxon>
        <taxon>Metazoa</taxon>
        <taxon>Chordata</taxon>
        <taxon>Tunicata</taxon>
        <taxon>Appendicularia</taxon>
        <taxon>Copelata</taxon>
        <taxon>Oikopleuridae</taxon>
        <taxon>Oikopleura</taxon>
    </lineage>
</organism>
<keyword evidence="7" id="KW-1185">Reference proteome</keyword>
<evidence type="ECO:0000256" key="3">
    <source>
        <dbReference type="SAM" id="SignalP"/>
    </source>
</evidence>
<evidence type="ECO:0000313" key="6">
    <source>
        <dbReference type="EMBL" id="CBY24889.1"/>
    </source>
</evidence>